<name>A0A3L8SYX7_CHLGU</name>
<dbReference type="AlphaFoldDB" id="A0A3L8SYX7"/>
<comment type="caution">
    <text evidence="1">The sequence shown here is derived from an EMBL/GenBank/DDBJ whole genome shotgun (WGS) entry which is preliminary data.</text>
</comment>
<keyword evidence="2" id="KW-1185">Reference proteome</keyword>
<organism evidence="1 2">
    <name type="scientific">Chloebia gouldiae</name>
    <name type="common">Gouldian finch</name>
    <name type="synonym">Erythrura gouldiae</name>
    <dbReference type="NCBI Taxonomy" id="44316"/>
    <lineage>
        <taxon>Eukaryota</taxon>
        <taxon>Metazoa</taxon>
        <taxon>Chordata</taxon>
        <taxon>Craniata</taxon>
        <taxon>Vertebrata</taxon>
        <taxon>Euteleostomi</taxon>
        <taxon>Archelosauria</taxon>
        <taxon>Archosauria</taxon>
        <taxon>Dinosauria</taxon>
        <taxon>Saurischia</taxon>
        <taxon>Theropoda</taxon>
        <taxon>Coelurosauria</taxon>
        <taxon>Aves</taxon>
        <taxon>Neognathae</taxon>
        <taxon>Neoaves</taxon>
        <taxon>Telluraves</taxon>
        <taxon>Australaves</taxon>
        <taxon>Passeriformes</taxon>
        <taxon>Passeroidea</taxon>
        <taxon>Passeridae</taxon>
        <taxon>Chloebia</taxon>
    </lineage>
</organism>
<gene>
    <name evidence="1" type="ORF">DV515_00001744</name>
</gene>
<protein>
    <submittedName>
        <fullName evidence="1">Uncharacterized protein</fullName>
    </submittedName>
</protein>
<proteinExistence type="predicted"/>
<dbReference type="Proteomes" id="UP000276834">
    <property type="component" value="Unassembled WGS sequence"/>
</dbReference>
<evidence type="ECO:0000313" key="1">
    <source>
        <dbReference type="EMBL" id="RLW11410.1"/>
    </source>
</evidence>
<sequence>MEAGSPTSFMSPMDIAESIELCWVDLAKLCNYCSTPAWAGIGPGEFSPLATSASGSVLHLHWYPFVGCQQRQRDLAPFHLHPALKGCSEHLALGGLSPAYVPGTTELKHLLQHLQLPSKCCPWGRAWAAAWLSAQEKGEALLLPNELDQSAEHADTKLMFRAPALLCCWKQAERRVRMRADPGFPEIPGCSAVPLYLLTPKRAPAAPVTHCSRGRHVFKCTDLCKPLREQKAEGGTES</sequence>
<evidence type="ECO:0000313" key="2">
    <source>
        <dbReference type="Proteomes" id="UP000276834"/>
    </source>
</evidence>
<reference evidence="1 2" key="1">
    <citation type="journal article" date="2018" name="Proc. R. Soc. B">
        <title>A non-coding region near Follistatin controls head colour polymorphism in the Gouldian finch.</title>
        <authorList>
            <person name="Toomey M.B."/>
            <person name="Marques C.I."/>
            <person name="Andrade P."/>
            <person name="Araujo P.M."/>
            <person name="Sabatino S."/>
            <person name="Gazda M.A."/>
            <person name="Afonso S."/>
            <person name="Lopes R.J."/>
            <person name="Corbo J.C."/>
            <person name="Carneiro M."/>
        </authorList>
    </citation>
    <scope>NUCLEOTIDE SEQUENCE [LARGE SCALE GENOMIC DNA]</scope>
    <source>
        <strain evidence="1">Red01</strain>
        <tissue evidence="1">Muscle</tissue>
    </source>
</reference>
<dbReference type="EMBL" id="QUSF01000003">
    <property type="protein sequence ID" value="RLW11410.1"/>
    <property type="molecule type" value="Genomic_DNA"/>
</dbReference>
<accession>A0A3L8SYX7</accession>